<keyword evidence="9 11" id="KW-0652">Protein synthesis inhibitor</keyword>
<comment type="subcellular location">
    <subcellularLocation>
        <location evidence="1 11">Cytoplasm</location>
    </subcellularLocation>
</comment>
<keyword evidence="5 11" id="KW-0396">Initiation factor</keyword>
<evidence type="ECO:0000256" key="11">
    <source>
        <dbReference type="RuleBase" id="RU363005"/>
    </source>
</evidence>
<dbReference type="Proteomes" id="UP000005222">
    <property type="component" value="Chromosome L"/>
</dbReference>
<evidence type="ECO:0000256" key="7">
    <source>
        <dbReference type="ARBA" id="ARBA00022845"/>
    </source>
</evidence>
<feature type="compositionally biased region" description="Basic and acidic residues" evidence="12">
    <location>
        <begin position="86"/>
        <end position="95"/>
    </location>
</feature>
<evidence type="ECO:0000256" key="6">
    <source>
        <dbReference type="ARBA" id="ARBA00022553"/>
    </source>
</evidence>
<evidence type="ECO:0000313" key="14">
    <source>
        <dbReference type="EMBL" id="CCE84568.1"/>
    </source>
</evidence>
<feature type="compositionally biased region" description="Basic and acidic residues" evidence="12">
    <location>
        <begin position="108"/>
        <end position="126"/>
    </location>
</feature>
<dbReference type="EMBL" id="FO082048">
    <property type="protein sequence ID" value="CCE84568.1"/>
    <property type="molecule type" value="Genomic_DNA"/>
</dbReference>
<dbReference type="AlphaFoldDB" id="G8Y7I8"/>
<dbReference type="GO" id="GO:0008190">
    <property type="term" value="F:eukaryotic initiation factor 4E binding"/>
    <property type="evidence" value="ECO:0007669"/>
    <property type="project" value="InterPro"/>
</dbReference>
<dbReference type="FunCoup" id="G8Y7I8">
    <property type="interactions" value="593"/>
</dbReference>
<evidence type="ECO:0000256" key="1">
    <source>
        <dbReference type="ARBA" id="ARBA00004496"/>
    </source>
</evidence>
<evidence type="ECO:0000256" key="2">
    <source>
        <dbReference type="ARBA" id="ARBA00006057"/>
    </source>
</evidence>
<keyword evidence="7 11" id="KW-0810">Translation regulation</keyword>
<proteinExistence type="inferred from homology"/>
<dbReference type="GO" id="GO:0003743">
    <property type="term" value="F:translation initiation factor activity"/>
    <property type="evidence" value="ECO:0007669"/>
    <property type="project" value="UniProtKB-KW"/>
</dbReference>
<sequence length="173" mass="19870">MVKYTEDQLYEIKDAAFIPQPQVLETFNQMIEHVKEHAALEAEKFKNSKWNNGDSYIDEHGNERFYHHSSRRRSSRSGTKPQLRKKPAETVKVDDDGWATLTKAKKLHGAEEGEERSKKDFKDGTIKIKPNNKNLGSSKAVDPREAIVDKQTNTFNAFEALGDEDDDEDEDEE</sequence>
<comment type="function">
    <text evidence="10 11">Acts as an inhibitor of cap-dependent translation. Competes with eIF4G1 and EAP1 for binding to eIF4E and interferes with the formation of the eIF4F complex, inhibiting translation and stabilizing mRNA.</text>
</comment>
<dbReference type="eggNOG" id="ENOG502S2E7">
    <property type="taxonomic scope" value="Eukaryota"/>
</dbReference>
<gene>
    <name evidence="14" type="primary">Piso0_004115</name>
    <name evidence="13" type="ORF">GNLVRS01_PISO0K09778g</name>
    <name evidence="14" type="ORF">GNLVRS01_PISO0L09779g</name>
</gene>
<evidence type="ECO:0000256" key="9">
    <source>
        <dbReference type="ARBA" id="ARBA00023193"/>
    </source>
</evidence>
<dbReference type="InParanoid" id="G8Y7I8"/>
<evidence type="ECO:0000313" key="15">
    <source>
        <dbReference type="Proteomes" id="UP000005222"/>
    </source>
</evidence>
<evidence type="ECO:0000256" key="4">
    <source>
        <dbReference type="ARBA" id="ARBA00022490"/>
    </source>
</evidence>
<evidence type="ECO:0000256" key="5">
    <source>
        <dbReference type="ARBA" id="ARBA00022540"/>
    </source>
</evidence>
<dbReference type="GO" id="GO:0005737">
    <property type="term" value="C:cytoplasm"/>
    <property type="evidence" value="ECO:0007669"/>
    <property type="project" value="UniProtKB-SubCell"/>
</dbReference>
<dbReference type="Proteomes" id="UP000005222">
    <property type="component" value="Chromosome K"/>
</dbReference>
<dbReference type="Pfam" id="PF17052">
    <property type="entry name" value="CAF20"/>
    <property type="match status" value="1"/>
</dbReference>
<protein>
    <recommendedName>
        <fullName evidence="3 11">Cap-associated protein CAF20</fullName>
    </recommendedName>
</protein>
<reference evidence="15" key="2">
    <citation type="journal article" date="2012" name="G3 (Bethesda)">
        <title>Pichia sorbitophila, an interspecies yeast hybrid reveals early steps of genome resolution following polyploidization.</title>
        <authorList>
            <person name="Leh Louis V."/>
            <person name="Despons L."/>
            <person name="Friedrich A."/>
            <person name="Martin T."/>
            <person name="Durrens P."/>
            <person name="Casaregola S."/>
            <person name="Neuveglise C."/>
            <person name="Fairhead C."/>
            <person name="Marck C."/>
            <person name="Cruz J.A."/>
            <person name="Straub M.L."/>
            <person name="Kugler V."/>
            <person name="Sacerdot C."/>
            <person name="Uzunov Z."/>
            <person name="Thierry A."/>
            <person name="Weiss S."/>
            <person name="Bleykasten C."/>
            <person name="De Montigny J."/>
            <person name="Jacques N."/>
            <person name="Jung P."/>
            <person name="Lemaire M."/>
            <person name="Mallet S."/>
            <person name="Morel G."/>
            <person name="Richard G.F."/>
            <person name="Sarkar A."/>
            <person name="Savel G."/>
            <person name="Schacherer J."/>
            <person name="Seret M.L."/>
            <person name="Talla E."/>
            <person name="Samson G."/>
            <person name="Jubin C."/>
            <person name="Poulain J."/>
            <person name="Vacherie B."/>
            <person name="Barbe V."/>
            <person name="Pelletier E."/>
            <person name="Sherman D.J."/>
            <person name="Westhof E."/>
            <person name="Weissenbach J."/>
            <person name="Baret P.V."/>
            <person name="Wincker P."/>
            <person name="Gaillardin C."/>
            <person name="Dujon B."/>
            <person name="Souciet J.L."/>
        </authorList>
    </citation>
    <scope>NUCLEOTIDE SEQUENCE [LARGE SCALE GENOMIC DNA]</scope>
    <source>
        <strain evidence="15">ATCC MYA-4447 / BCRC 22081 / CBS 7064 / NBRC 10061 / NRRL Y-12695</strain>
    </source>
</reference>
<evidence type="ECO:0000256" key="3">
    <source>
        <dbReference type="ARBA" id="ARBA00020270"/>
    </source>
</evidence>
<evidence type="ECO:0000256" key="12">
    <source>
        <dbReference type="SAM" id="MobiDB-lite"/>
    </source>
</evidence>
<keyword evidence="6" id="KW-0597">Phosphoprotein</keyword>
<dbReference type="HOGENOM" id="CLU_128343_0_0_1"/>
<dbReference type="OrthoDB" id="3995390at2759"/>
<keyword evidence="15" id="KW-1185">Reference proteome</keyword>
<dbReference type="GO" id="GO:0017148">
    <property type="term" value="P:negative regulation of translation"/>
    <property type="evidence" value="ECO:0007669"/>
    <property type="project" value="UniProtKB-UniRule"/>
</dbReference>
<reference evidence="14" key="1">
    <citation type="submission" date="2011-10" db="EMBL/GenBank/DDBJ databases">
        <authorList>
            <person name="Genoscope - CEA"/>
        </authorList>
    </citation>
    <scope>NUCLEOTIDE SEQUENCE</scope>
</reference>
<name>G8Y7I8_PICSO</name>
<evidence type="ECO:0000313" key="13">
    <source>
        <dbReference type="EMBL" id="CCE83537.1"/>
    </source>
</evidence>
<comment type="similarity">
    <text evidence="2 11">Belongs to the CAF20 family.</text>
</comment>
<dbReference type="InterPro" id="IPR031456">
    <property type="entry name" value="Caf20"/>
</dbReference>
<dbReference type="STRING" id="559304.G8Y7I8"/>
<feature type="region of interest" description="Disordered" evidence="12">
    <location>
        <begin position="62"/>
        <end position="144"/>
    </location>
</feature>
<keyword evidence="8 11" id="KW-0648">Protein biosynthesis</keyword>
<accession>G8Y7I8</accession>
<evidence type="ECO:0000256" key="10">
    <source>
        <dbReference type="ARBA" id="ARBA00025387"/>
    </source>
</evidence>
<keyword evidence="4 11" id="KW-0963">Cytoplasm</keyword>
<evidence type="ECO:0000256" key="8">
    <source>
        <dbReference type="ARBA" id="ARBA00022917"/>
    </source>
</evidence>
<dbReference type="EMBL" id="FO082049">
    <property type="protein sequence ID" value="CCE83537.1"/>
    <property type="molecule type" value="Genomic_DNA"/>
</dbReference>
<organism evidence="14 15">
    <name type="scientific">Pichia sorbitophila (strain ATCC MYA-4447 / BCRC 22081 / CBS 7064 / NBRC 10061 / NRRL Y-12695)</name>
    <name type="common">Hybrid yeast</name>
    <dbReference type="NCBI Taxonomy" id="559304"/>
    <lineage>
        <taxon>Eukaryota</taxon>
        <taxon>Fungi</taxon>
        <taxon>Dikarya</taxon>
        <taxon>Ascomycota</taxon>
        <taxon>Saccharomycotina</taxon>
        <taxon>Pichiomycetes</taxon>
        <taxon>Debaryomycetaceae</taxon>
        <taxon>Millerozyma</taxon>
    </lineage>
</organism>